<evidence type="ECO:0000256" key="6">
    <source>
        <dbReference type="ARBA" id="ARBA00049258"/>
    </source>
</evidence>
<feature type="binding site" evidence="7">
    <location>
        <position position="169"/>
    </location>
    <ligand>
        <name>beta-D-fructose 1,6-bisphosphate</name>
        <dbReference type="ChEBI" id="CHEBI:32966"/>
        <note>allosteric activator</note>
    </ligand>
</feature>
<evidence type="ECO:0000256" key="1">
    <source>
        <dbReference type="ARBA" id="ARBA00004843"/>
    </source>
</evidence>
<evidence type="ECO:0000256" key="2">
    <source>
        <dbReference type="ARBA" id="ARBA00006054"/>
    </source>
</evidence>
<dbReference type="NCBIfam" id="TIGR01771">
    <property type="entry name" value="L-LDH-NAD"/>
    <property type="match status" value="1"/>
</dbReference>
<comment type="activity regulation">
    <text evidence="7">Allosterically activated by fructose 1,6-bisphosphate (FBP).</text>
</comment>
<dbReference type="NCBIfam" id="NF004863">
    <property type="entry name" value="PRK06223.1"/>
    <property type="match status" value="1"/>
</dbReference>
<evidence type="ECO:0000256" key="9">
    <source>
        <dbReference type="PIRSR" id="PIRSR000102-3"/>
    </source>
</evidence>
<evidence type="ECO:0000256" key="5">
    <source>
        <dbReference type="ARBA" id="ARBA00023027"/>
    </source>
</evidence>
<comment type="catalytic activity">
    <reaction evidence="6 7">
        <text>(S)-lactate + NAD(+) = pyruvate + NADH + H(+)</text>
        <dbReference type="Rhea" id="RHEA:23444"/>
        <dbReference type="ChEBI" id="CHEBI:15361"/>
        <dbReference type="ChEBI" id="CHEBI:15378"/>
        <dbReference type="ChEBI" id="CHEBI:16651"/>
        <dbReference type="ChEBI" id="CHEBI:57540"/>
        <dbReference type="ChEBI" id="CHEBI:57945"/>
        <dbReference type="EC" id="1.1.1.27"/>
    </reaction>
</comment>
<evidence type="ECO:0000256" key="4">
    <source>
        <dbReference type="ARBA" id="ARBA00023002"/>
    </source>
</evidence>
<feature type="domain" description="Lactate/malate dehydrogenase C-terminal" evidence="11">
    <location>
        <begin position="146"/>
        <end position="308"/>
    </location>
</feature>
<accession>A0A252F6V9</accession>
<evidence type="ECO:0000256" key="3">
    <source>
        <dbReference type="ARBA" id="ARBA00012967"/>
    </source>
</evidence>
<feature type="binding site" evidence="7">
    <location>
        <position position="15"/>
    </location>
    <ligand>
        <name>NAD(+)</name>
        <dbReference type="ChEBI" id="CHEBI:57540"/>
    </ligand>
</feature>
<dbReference type="AlphaFoldDB" id="A0A252F6V9"/>
<keyword evidence="4 7" id="KW-0560">Oxidoreductase</keyword>
<feature type="active site" description="Proton acceptor" evidence="7 8">
    <location>
        <position position="176"/>
    </location>
</feature>
<feature type="binding site" evidence="9">
    <location>
        <begin position="11"/>
        <end position="16"/>
    </location>
    <ligand>
        <name>NAD(+)</name>
        <dbReference type="ChEBI" id="CHEBI:57540"/>
    </ligand>
</feature>
<dbReference type="EMBL" id="NHOC01000002">
    <property type="protein sequence ID" value="OUM21499.1"/>
    <property type="molecule type" value="Genomic_DNA"/>
</dbReference>
<dbReference type="GO" id="GO:0005737">
    <property type="term" value="C:cytoplasm"/>
    <property type="evidence" value="ECO:0007669"/>
    <property type="project" value="UniProtKB-SubCell"/>
</dbReference>
<feature type="binding site" evidence="7">
    <location>
        <begin position="80"/>
        <end position="81"/>
    </location>
    <ligand>
        <name>NAD(+)</name>
        <dbReference type="ChEBI" id="CHEBI:57540"/>
    </ligand>
</feature>
<dbReference type="PANTHER" id="PTHR43128">
    <property type="entry name" value="L-2-HYDROXYCARBOXYLATE DEHYDROGENASE (NAD(P)(+))"/>
    <property type="match status" value="1"/>
</dbReference>
<name>A0A252F6V9_9FIRM</name>
<comment type="function">
    <text evidence="7">Catalyzes the conversion of lactate to pyruvate.</text>
</comment>
<dbReference type="PRINTS" id="PR00086">
    <property type="entry name" value="LLDHDRGNASE"/>
</dbReference>
<dbReference type="InterPro" id="IPR015955">
    <property type="entry name" value="Lactate_DH/Glyco_Ohase_4_C"/>
</dbReference>
<feature type="binding site" evidence="7 9">
    <location>
        <position position="36"/>
    </location>
    <ligand>
        <name>NAD(+)</name>
        <dbReference type="ChEBI" id="CHEBI:57540"/>
    </ligand>
</feature>
<dbReference type="OrthoDB" id="9802969at2"/>
<reference evidence="12 13" key="1">
    <citation type="submission" date="2017-05" db="EMBL/GenBank/DDBJ databases">
        <title>Butyricicoccus porcorum sp. nov. a butyrate-producing bacterium from the swine intestinal tract.</title>
        <authorList>
            <person name="Trachsel J."/>
            <person name="Humphrey S."/>
            <person name="Allen H.K."/>
        </authorList>
    </citation>
    <scope>NUCLEOTIDE SEQUENCE [LARGE SCALE GENOMIC DNA]</scope>
    <source>
        <strain evidence="12">BB10</strain>
    </source>
</reference>
<keyword evidence="5 7" id="KW-0520">NAD</keyword>
<feature type="binding site" evidence="7">
    <location>
        <position position="144"/>
    </location>
    <ligand>
        <name>NAD(+)</name>
        <dbReference type="ChEBI" id="CHEBI:57540"/>
    </ligand>
</feature>
<dbReference type="HAMAP" id="MF_00488">
    <property type="entry name" value="Lactate_dehydrog"/>
    <property type="match status" value="1"/>
</dbReference>
<gene>
    <name evidence="7" type="primary">ldh</name>
    <name evidence="12" type="ORF">CBW42_02710</name>
</gene>
<comment type="similarity">
    <text evidence="2 7">Belongs to the LDH/MDH superfamily. LDH family.</text>
</comment>
<feature type="binding site" evidence="9">
    <location>
        <position position="96"/>
    </location>
    <ligand>
        <name>NAD(+)</name>
        <dbReference type="ChEBI" id="CHEBI:57540"/>
    </ligand>
</feature>
<dbReference type="Pfam" id="PF02866">
    <property type="entry name" value="Ldh_1_C"/>
    <property type="match status" value="1"/>
</dbReference>
<dbReference type="GO" id="GO:0006096">
    <property type="term" value="P:glycolytic process"/>
    <property type="evidence" value="ECO:0007669"/>
    <property type="project" value="UniProtKB-UniRule"/>
</dbReference>
<evidence type="ECO:0000313" key="12">
    <source>
        <dbReference type="EMBL" id="OUM21499.1"/>
    </source>
</evidence>
<dbReference type="UniPathway" id="UPA00554">
    <property type="reaction ID" value="UER00611"/>
</dbReference>
<dbReference type="SUPFAM" id="SSF51735">
    <property type="entry name" value="NAD(P)-binding Rossmann-fold domains"/>
    <property type="match status" value="1"/>
</dbReference>
<proteinExistence type="inferred from homology"/>
<dbReference type="GO" id="GO:0006089">
    <property type="term" value="P:lactate metabolic process"/>
    <property type="evidence" value="ECO:0007669"/>
    <property type="project" value="TreeGrafter"/>
</dbReference>
<feature type="binding site" evidence="7 9">
    <location>
        <begin position="119"/>
        <end position="121"/>
    </location>
    <ligand>
        <name>NAD(+)</name>
        <dbReference type="ChEBI" id="CHEBI:57540"/>
    </ligand>
</feature>
<feature type="binding site" evidence="7">
    <location>
        <position position="89"/>
    </location>
    <ligand>
        <name>substrate</name>
    </ligand>
</feature>
<protein>
    <recommendedName>
        <fullName evidence="3 7">L-lactate dehydrogenase</fullName>
        <shortName evidence="7">L-LDH</shortName>
        <ecNumber evidence="3 7">1.1.1.27</ecNumber>
    </recommendedName>
</protein>
<dbReference type="PIRSF" id="PIRSF000102">
    <property type="entry name" value="Lac_mal_DH"/>
    <property type="match status" value="1"/>
</dbReference>
<evidence type="ECO:0000259" key="11">
    <source>
        <dbReference type="Pfam" id="PF02866"/>
    </source>
</evidence>
<feature type="binding site" evidence="7">
    <location>
        <position position="66"/>
    </location>
    <ligand>
        <name>NAD(+)</name>
        <dbReference type="ChEBI" id="CHEBI:57540"/>
    </ligand>
</feature>
<feature type="binding site" evidence="7">
    <location>
        <begin position="121"/>
        <end position="124"/>
    </location>
    <ligand>
        <name>substrate</name>
    </ligand>
</feature>
<dbReference type="Pfam" id="PF00056">
    <property type="entry name" value="Ldh_1_N"/>
    <property type="match status" value="1"/>
</dbReference>
<comment type="pathway">
    <text evidence="1 7">Fermentation; pyruvate fermentation to lactate; (S)-lactate from pyruvate: step 1/1.</text>
</comment>
<keyword evidence="7" id="KW-0597">Phosphoprotein</keyword>
<dbReference type="Proteomes" id="UP000194903">
    <property type="component" value="Unassembled WGS sequence"/>
</dbReference>
<feature type="binding site" evidence="7">
    <location>
        <position position="102"/>
    </location>
    <ligand>
        <name>NAD(+)</name>
        <dbReference type="ChEBI" id="CHEBI:57540"/>
    </ligand>
</feature>
<comment type="subunit">
    <text evidence="7">Homotetramer.</text>
</comment>
<evidence type="ECO:0000313" key="13">
    <source>
        <dbReference type="Proteomes" id="UP000194903"/>
    </source>
</evidence>
<feature type="binding site" evidence="7">
    <location>
        <position position="154"/>
    </location>
    <ligand>
        <name>beta-D-fructose 1,6-bisphosphate</name>
        <dbReference type="ChEBI" id="CHEBI:32966"/>
        <note>allosteric activator</note>
    </ligand>
</feature>
<feature type="binding site" evidence="7">
    <location>
        <position position="228"/>
    </location>
    <ligand>
        <name>substrate</name>
    </ligand>
</feature>
<comment type="caution">
    <text evidence="12">The sequence shown here is derived from an EMBL/GenBank/DDBJ whole genome shotgun (WGS) entry which is preliminary data.</text>
</comment>
<dbReference type="InterPro" id="IPR036291">
    <property type="entry name" value="NAD(P)-bd_dom_sf"/>
</dbReference>
<dbReference type="Gene3D" id="3.40.50.720">
    <property type="entry name" value="NAD(P)-binding Rossmann-like Domain"/>
    <property type="match status" value="1"/>
</dbReference>
<dbReference type="NCBIfam" id="NF000824">
    <property type="entry name" value="PRK00066.1"/>
    <property type="match status" value="1"/>
</dbReference>
<feature type="binding site" evidence="7">
    <location>
        <position position="83"/>
    </location>
    <ligand>
        <name>substrate</name>
    </ligand>
</feature>
<keyword evidence="13" id="KW-1185">Reference proteome</keyword>
<feature type="binding site" evidence="7">
    <location>
        <begin position="149"/>
        <end position="152"/>
    </location>
    <ligand>
        <name>substrate</name>
    </ligand>
</feature>
<dbReference type="InterPro" id="IPR011304">
    <property type="entry name" value="L-lactate_DH"/>
</dbReference>
<feature type="domain" description="Lactate/malate dehydrogenase N-terminal" evidence="10">
    <location>
        <begin position="6"/>
        <end position="143"/>
    </location>
</feature>
<evidence type="ECO:0000259" key="10">
    <source>
        <dbReference type="Pfam" id="PF00056"/>
    </source>
</evidence>
<dbReference type="SUPFAM" id="SSF56327">
    <property type="entry name" value="LDH C-terminal domain-like"/>
    <property type="match status" value="1"/>
</dbReference>
<dbReference type="GO" id="GO:0004459">
    <property type="term" value="F:L-lactate dehydrogenase (NAD+) activity"/>
    <property type="evidence" value="ECO:0007669"/>
    <property type="project" value="UniProtKB-UniRule"/>
</dbReference>
<feature type="binding site" evidence="7">
    <location>
        <position position="41"/>
    </location>
    <ligand>
        <name>NAD(+)</name>
        <dbReference type="ChEBI" id="CHEBI:57540"/>
    </ligand>
</feature>
<dbReference type="CDD" id="cd05292">
    <property type="entry name" value="LDH_2"/>
    <property type="match status" value="1"/>
</dbReference>
<dbReference type="PANTHER" id="PTHR43128:SF16">
    <property type="entry name" value="L-LACTATE DEHYDROGENASE"/>
    <property type="match status" value="1"/>
</dbReference>
<organism evidence="12 13">
    <name type="scientific">Butyricicoccus porcorum</name>
    <dbReference type="NCBI Taxonomy" id="1945634"/>
    <lineage>
        <taxon>Bacteria</taxon>
        <taxon>Bacillati</taxon>
        <taxon>Bacillota</taxon>
        <taxon>Clostridia</taxon>
        <taxon>Eubacteriales</taxon>
        <taxon>Butyricicoccaceae</taxon>
        <taxon>Butyricicoccus</taxon>
    </lineage>
</organism>
<sequence length="311" mass="33161">MTNSRKCGIIGCGSVGAAAAYTLATHGLFSELVLIDMNQKRAHGEAMDISHGVSFSQPCRVMDGDYDDLKDAAMVIIAAGVGQRPGESRLDLLTRNAAVMRSIITEITRVCPDAILLIVSNPVDLLTGIALRISGFPSERVIGTGTVLDTARLKFLLGQKLGVDGRNVHAFVIGEHGDSELAVWSSANISGIDLDDYCIGRGLSDDFSGLFESVRHAAYEIIEGKGATYYGIAMSVLRIATCIMRGEHSVLPISCYAEGHYGLGKVCIGLPCVVGRGGVETVLDIPLSPDEMQQLHRSAETLQNALDQLQL</sequence>
<comment type="subcellular location">
    <subcellularLocation>
        <location evidence="7">Cytoplasm</location>
    </subcellularLocation>
</comment>
<dbReference type="InterPro" id="IPR001236">
    <property type="entry name" value="Lactate/malate_DH_N"/>
</dbReference>
<dbReference type="InterPro" id="IPR022383">
    <property type="entry name" value="Lactate/malate_DH_C"/>
</dbReference>
<dbReference type="PROSITE" id="PS00064">
    <property type="entry name" value="L_LDH"/>
    <property type="match status" value="1"/>
</dbReference>
<evidence type="ECO:0000256" key="7">
    <source>
        <dbReference type="HAMAP-Rule" id="MF_00488"/>
    </source>
</evidence>
<dbReference type="EC" id="1.1.1.27" evidence="3 7"/>
<dbReference type="RefSeq" id="WP_087017502.1">
    <property type="nucleotide sequence ID" value="NZ_CP178353.1"/>
</dbReference>
<feature type="modified residue" description="Phosphotyrosine" evidence="7">
    <location>
        <position position="219"/>
    </location>
</feature>
<dbReference type="InterPro" id="IPR018177">
    <property type="entry name" value="L-lactate_DH_AS"/>
</dbReference>
<keyword evidence="7" id="KW-0963">Cytoplasm</keyword>
<evidence type="ECO:0000256" key="8">
    <source>
        <dbReference type="PIRSR" id="PIRSR000102-1"/>
    </source>
</evidence>
<keyword evidence="7" id="KW-0021">Allosteric enzyme</keyword>
<dbReference type="Gene3D" id="3.90.110.10">
    <property type="entry name" value="Lactate dehydrogenase/glycoside hydrolase, family 4, C-terminal"/>
    <property type="match status" value="1"/>
</dbReference>
<dbReference type="InterPro" id="IPR001557">
    <property type="entry name" value="L-lactate/malate_DH"/>
</dbReference>